<dbReference type="GO" id="GO:0046872">
    <property type="term" value="F:metal ion binding"/>
    <property type="evidence" value="ECO:0007669"/>
    <property type="project" value="UniProtKB-KW"/>
</dbReference>
<organism evidence="7 8">
    <name type="scientific">Rhynocoris fuscipes</name>
    <dbReference type="NCBI Taxonomy" id="488301"/>
    <lineage>
        <taxon>Eukaryota</taxon>
        <taxon>Metazoa</taxon>
        <taxon>Ecdysozoa</taxon>
        <taxon>Arthropoda</taxon>
        <taxon>Hexapoda</taxon>
        <taxon>Insecta</taxon>
        <taxon>Pterygota</taxon>
        <taxon>Neoptera</taxon>
        <taxon>Paraneoptera</taxon>
        <taxon>Hemiptera</taxon>
        <taxon>Heteroptera</taxon>
        <taxon>Panheteroptera</taxon>
        <taxon>Cimicomorpha</taxon>
        <taxon>Reduviidae</taxon>
        <taxon>Harpactorinae</taxon>
        <taxon>Harpactorini</taxon>
        <taxon>Rhynocoris</taxon>
    </lineage>
</organism>
<evidence type="ECO:0000256" key="4">
    <source>
        <dbReference type="ARBA" id="ARBA00022723"/>
    </source>
</evidence>
<dbReference type="Pfam" id="PF13185">
    <property type="entry name" value="GAF_2"/>
    <property type="match status" value="1"/>
</dbReference>
<dbReference type="Gene3D" id="3.30.450.40">
    <property type="match status" value="1"/>
</dbReference>
<dbReference type="PROSITE" id="PS51845">
    <property type="entry name" value="PDEASE_I_2"/>
    <property type="match status" value="1"/>
</dbReference>
<evidence type="ECO:0000313" key="8">
    <source>
        <dbReference type="Proteomes" id="UP001461498"/>
    </source>
</evidence>
<evidence type="ECO:0000256" key="2">
    <source>
        <dbReference type="ARBA" id="ARBA00007648"/>
    </source>
</evidence>
<comment type="similarity">
    <text evidence="2">Belongs to the cyclic nucleotide phosphodiesterase family.</text>
</comment>
<dbReference type="GO" id="GO:0047555">
    <property type="term" value="F:3',5'-cyclic-GMP phosphodiesterase activity"/>
    <property type="evidence" value="ECO:0007669"/>
    <property type="project" value="UniProtKB-EC"/>
</dbReference>
<keyword evidence="8" id="KW-1185">Reference proteome</keyword>
<comment type="caution">
    <text evidence="7">The sequence shown here is derived from an EMBL/GenBank/DDBJ whole genome shotgun (WGS) entry which is preliminary data.</text>
</comment>
<dbReference type="InterPro" id="IPR002073">
    <property type="entry name" value="PDEase_catalytic_dom"/>
</dbReference>
<evidence type="ECO:0000256" key="5">
    <source>
        <dbReference type="ARBA" id="ARBA00022801"/>
    </source>
</evidence>
<dbReference type="AlphaFoldDB" id="A0AAW1DFK2"/>
<dbReference type="SUPFAM" id="SSF55781">
    <property type="entry name" value="GAF domain-like"/>
    <property type="match status" value="1"/>
</dbReference>
<dbReference type="InterPro" id="IPR003018">
    <property type="entry name" value="GAF"/>
</dbReference>
<dbReference type="Proteomes" id="UP001461498">
    <property type="component" value="Unassembled WGS sequence"/>
</dbReference>
<dbReference type="EC" id="3.1.4.35" evidence="3"/>
<evidence type="ECO:0000313" key="7">
    <source>
        <dbReference type="EMBL" id="KAK9507777.1"/>
    </source>
</evidence>
<dbReference type="SMART" id="SM00065">
    <property type="entry name" value="GAF"/>
    <property type="match status" value="1"/>
</dbReference>
<dbReference type="PANTHER" id="PTHR11347">
    <property type="entry name" value="CYCLIC NUCLEOTIDE PHOSPHODIESTERASE"/>
    <property type="match status" value="1"/>
</dbReference>
<protein>
    <recommendedName>
        <fullName evidence="3">3',5'-cyclic-GMP phosphodiesterase</fullName>
        <ecNumber evidence="3">3.1.4.35</ecNumber>
    </recommendedName>
</protein>
<dbReference type="GO" id="GO:0007165">
    <property type="term" value="P:signal transduction"/>
    <property type="evidence" value="ECO:0007669"/>
    <property type="project" value="InterPro"/>
</dbReference>
<dbReference type="InterPro" id="IPR036971">
    <property type="entry name" value="PDEase_catalytic_dom_sf"/>
</dbReference>
<comment type="cofactor">
    <cofactor evidence="1">
        <name>a divalent metal cation</name>
        <dbReference type="ChEBI" id="CHEBI:60240"/>
    </cofactor>
</comment>
<proteinExistence type="inferred from homology"/>
<gene>
    <name evidence="7" type="ORF">O3M35_007556</name>
</gene>
<evidence type="ECO:0000256" key="1">
    <source>
        <dbReference type="ARBA" id="ARBA00001968"/>
    </source>
</evidence>
<reference evidence="7 8" key="1">
    <citation type="submission" date="2022-12" db="EMBL/GenBank/DDBJ databases">
        <title>Chromosome-level genome assembly of true bugs.</title>
        <authorList>
            <person name="Ma L."/>
            <person name="Li H."/>
        </authorList>
    </citation>
    <scope>NUCLEOTIDE SEQUENCE [LARGE SCALE GENOMIC DNA]</scope>
    <source>
        <strain evidence="7">Lab_2022b</strain>
    </source>
</reference>
<sequence length="642" mass="73591">MTYALKKHEPIKYGDAGKLLSLVGSLYDRSTILLEKKINQYLKDATSAVLVFLIHEQSTKPKAIIRVIGDHVLPRKIELESDGTFLETIREVNGANLDVRWIDAELQIELKHLLLSSYFKILENFLAIPIYHPLTNKVCLYASFVNFPRNFGHEDIIKGITYGCFKYCLPMLKNAFALENEIKHRKMGEQLFKTVVGLISESEDEFYAYRSMKRAASVLFDAEFSSVHLSDENFASKLIELYNEHKPSWRELEKMDVEEIRIPKSCRVAKTVAETGVIINCPEVKREPHAHANLFVRQDGELIIRNSLTFPMLLDDKVQGVIEVYNKLKGDGFTEDDEEYASGFGGACGLLIKCAKIHRKIKEKYIVRQFMDCVMLRDGAATYKKMDLSIPESVPLLPDLLHFTYNPYQMLEKDVTDYVVIIFCKLDILPKFKIDQNIFAKFICAVLNSTPSLPFHNACHVFNAFQFVLLLVTRCNIRYRFRMTLTEVLVLLLAAICQDMDWRGPTTAFQVIRGTGFQSLYTSPGMVEKRSTVSQLIRLITMNEFNILKNLDVDHFKLCLEMLHDLILATDLSYHKLKITSIKQMTKSGYDHNNVEHRKLFLSLLMTAGQLSIFTRSKDVFNEASVGSFSKRIISARKFKGS</sequence>
<dbReference type="InterPro" id="IPR029016">
    <property type="entry name" value="GAF-like_dom_sf"/>
</dbReference>
<keyword evidence="5" id="KW-0378">Hydrolase</keyword>
<evidence type="ECO:0000259" key="6">
    <source>
        <dbReference type="PROSITE" id="PS51845"/>
    </source>
</evidence>
<dbReference type="EMBL" id="JAPXFL010000004">
    <property type="protein sequence ID" value="KAK9507777.1"/>
    <property type="molecule type" value="Genomic_DNA"/>
</dbReference>
<dbReference type="Pfam" id="PF00233">
    <property type="entry name" value="PDEase_I"/>
    <property type="match status" value="1"/>
</dbReference>
<keyword evidence="4" id="KW-0479">Metal-binding</keyword>
<accession>A0AAW1DFK2</accession>
<dbReference type="SUPFAM" id="SSF109604">
    <property type="entry name" value="HD-domain/PDEase-like"/>
    <property type="match status" value="1"/>
</dbReference>
<dbReference type="Gene3D" id="1.10.1300.10">
    <property type="entry name" value="3'5'-cyclic nucleotide phosphodiesterase, catalytic domain"/>
    <property type="match status" value="1"/>
</dbReference>
<feature type="domain" description="PDEase" evidence="6">
    <location>
        <begin position="378"/>
        <end position="642"/>
    </location>
</feature>
<name>A0AAW1DFK2_9HEMI</name>
<evidence type="ECO:0000256" key="3">
    <source>
        <dbReference type="ARBA" id="ARBA00012319"/>
    </source>
</evidence>